<dbReference type="InterPro" id="IPR051681">
    <property type="entry name" value="Ser/Thr_Kinases-Pseudokinases"/>
</dbReference>
<dbReference type="InterPro" id="IPR008271">
    <property type="entry name" value="Ser/Thr_kinase_AS"/>
</dbReference>
<dbReference type="GO" id="GO:0004672">
    <property type="term" value="F:protein kinase activity"/>
    <property type="evidence" value="ECO:0007669"/>
    <property type="project" value="InterPro"/>
</dbReference>
<dbReference type="PROSITE" id="PS50011">
    <property type="entry name" value="PROTEIN_KINASE_DOM"/>
    <property type="match status" value="1"/>
</dbReference>
<dbReference type="OMA" id="TSVWMAP"/>
<reference evidence="3" key="1">
    <citation type="journal article" date="2006" name="Science">
        <title>Phytophthora genome sequences uncover evolutionary origins and mechanisms of pathogenesis.</title>
        <authorList>
            <person name="Tyler B.M."/>
            <person name="Tripathy S."/>
            <person name="Zhang X."/>
            <person name="Dehal P."/>
            <person name="Jiang R.H."/>
            <person name="Aerts A."/>
            <person name="Arredondo F.D."/>
            <person name="Baxter L."/>
            <person name="Bensasson D."/>
            <person name="Beynon J.L."/>
            <person name="Chapman J."/>
            <person name="Damasceno C.M."/>
            <person name="Dorrance A.E."/>
            <person name="Dou D."/>
            <person name="Dickerman A.W."/>
            <person name="Dubchak I.L."/>
            <person name="Garbelotto M."/>
            <person name="Gijzen M."/>
            <person name="Gordon S.G."/>
            <person name="Govers F."/>
            <person name="Grunwald N.J."/>
            <person name="Huang W."/>
            <person name="Ivors K.L."/>
            <person name="Jones R.W."/>
            <person name="Kamoun S."/>
            <person name="Krampis K."/>
            <person name="Lamour K.H."/>
            <person name="Lee M.K."/>
            <person name="McDonald W.H."/>
            <person name="Medina M."/>
            <person name="Meijer H.J."/>
            <person name="Nordberg E.K."/>
            <person name="Maclean D.J."/>
            <person name="Ospina-Giraldo M.D."/>
            <person name="Morris P.F."/>
            <person name="Phuntumart V."/>
            <person name="Putnam N.H."/>
            <person name="Rash S."/>
            <person name="Rose J.K."/>
            <person name="Sakihama Y."/>
            <person name="Salamov A.A."/>
            <person name="Savidor A."/>
            <person name="Scheuring C.F."/>
            <person name="Smith B.M."/>
            <person name="Sobral B.W."/>
            <person name="Terry A."/>
            <person name="Torto-Alalibo T.A."/>
            <person name="Win J."/>
            <person name="Xu Z."/>
            <person name="Zhang H."/>
            <person name="Grigoriev I.V."/>
            <person name="Rokhsar D.S."/>
            <person name="Boore J.L."/>
        </authorList>
    </citation>
    <scope>NUCLEOTIDE SEQUENCE [LARGE SCALE GENOMIC DNA]</scope>
    <source>
        <strain evidence="3">Pr102</strain>
    </source>
</reference>
<dbReference type="AlphaFoldDB" id="H3G6F2"/>
<keyword evidence="3" id="KW-1185">Reference proteome</keyword>
<accession>H3G6F2</accession>
<dbReference type="GO" id="GO:0005524">
    <property type="term" value="F:ATP binding"/>
    <property type="evidence" value="ECO:0007669"/>
    <property type="project" value="InterPro"/>
</dbReference>
<dbReference type="PANTHER" id="PTHR44329">
    <property type="entry name" value="SERINE/THREONINE-PROTEIN KINASE TNNI3K-RELATED"/>
    <property type="match status" value="1"/>
</dbReference>
<dbReference type="EnsemblProtists" id="Phyra45859">
    <property type="protein sequence ID" value="Phyra45859"/>
    <property type="gene ID" value="Phyra45859"/>
</dbReference>
<evidence type="ECO:0000259" key="1">
    <source>
        <dbReference type="PROSITE" id="PS50011"/>
    </source>
</evidence>
<dbReference type="PROSITE" id="PS00108">
    <property type="entry name" value="PROTEIN_KINASE_ST"/>
    <property type="match status" value="1"/>
</dbReference>
<organism evidence="2 3">
    <name type="scientific">Phytophthora ramorum</name>
    <name type="common">Sudden oak death agent</name>
    <dbReference type="NCBI Taxonomy" id="164328"/>
    <lineage>
        <taxon>Eukaryota</taxon>
        <taxon>Sar</taxon>
        <taxon>Stramenopiles</taxon>
        <taxon>Oomycota</taxon>
        <taxon>Peronosporomycetes</taxon>
        <taxon>Peronosporales</taxon>
        <taxon>Peronosporaceae</taxon>
        <taxon>Phytophthora</taxon>
    </lineage>
</organism>
<dbReference type="EMBL" id="DS566023">
    <property type="status" value="NOT_ANNOTATED_CDS"/>
    <property type="molecule type" value="Genomic_DNA"/>
</dbReference>
<proteinExistence type="predicted"/>
<feature type="domain" description="Protein kinase" evidence="1">
    <location>
        <begin position="1"/>
        <end position="78"/>
    </location>
</feature>
<reference evidence="2" key="2">
    <citation type="submission" date="2015-06" db="UniProtKB">
        <authorList>
            <consortium name="EnsemblProtists"/>
        </authorList>
    </citation>
    <scope>IDENTIFICATION</scope>
    <source>
        <strain evidence="2">Pr102</strain>
    </source>
</reference>
<dbReference type="InterPro" id="IPR011009">
    <property type="entry name" value="Kinase-like_dom_sf"/>
</dbReference>
<evidence type="ECO:0000313" key="2">
    <source>
        <dbReference type="EnsemblProtists" id="Phyra45859"/>
    </source>
</evidence>
<dbReference type="InterPro" id="IPR000719">
    <property type="entry name" value="Prot_kinase_dom"/>
</dbReference>
<protein>
    <recommendedName>
        <fullName evidence="1">Protein kinase domain-containing protein</fullName>
    </recommendedName>
</protein>
<dbReference type="Gene3D" id="1.10.510.10">
    <property type="entry name" value="Transferase(Phosphotransferase) domain 1"/>
    <property type="match status" value="1"/>
</dbReference>
<dbReference type="SUPFAM" id="SSF56112">
    <property type="entry name" value="Protein kinase-like (PK-like)"/>
    <property type="match status" value="1"/>
</dbReference>
<name>H3G6F2_PHYRM</name>
<dbReference type="Proteomes" id="UP000005238">
    <property type="component" value="Unassembled WGS sequence"/>
</dbReference>
<evidence type="ECO:0000313" key="3">
    <source>
        <dbReference type="Proteomes" id="UP000005238"/>
    </source>
</evidence>
<dbReference type="eggNOG" id="KOG1187">
    <property type="taxonomic scope" value="Eukaryota"/>
</dbReference>
<dbReference type="PANTHER" id="PTHR44329:SF214">
    <property type="entry name" value="PROTEIN KINASE DOMAIN-CONTAINING PROTEIN"/>
    <property type="match status" value="1"/>
</dbReference>
<dbReference type="STRING" id="164328.H3G6F2"/>
<dbReference type="HOGENOM" id="CLU_000288_7_30_1"/>
<dbReference type="InParanoid" id="H3G6F2"/>
<dbReference type="Pfam" id="PF00069">
    <property type="entry name" value="Pkinase"/>
    <property type="match status" value="1"/>
</dbReference>
<sequence>ICHALTYLHSLATPVIHRDLKSRNILLNHAMAAKLTDFGISRERLDRTMTAGVGTSVWMAPEVMLGEKYDVKADIFSF</sequence>